<evidence type="ECO:0000256" key="4">
    <source>
        <dbReference type="ARBA" id="ARBA00023125"/>
    </source>
</evidence>
<dbReference type="PRINTS" id="PR00056">
    <property type="entry name" value="HSFDOMAIN"/>
</dbReference>
<dbReference type="GO" id="GO:0043565">
    <property type="term" value="F:sequence-specific DNA binding"/>
    <property type="evidence" value="ECO:0007669"/>
    <property type="project" value="InterPro"/>
</dbReference>
<dbReference type="Gene3D" id="1.10.10.10">
    <property type="entry name" value="Winged helix-like DNA-binding domain superfamily/Winged helix DNA-binding domain"/>
    <property type="match status" value="1"/>
</dbReference>
<dbReference type="InterPro" id="IPR036388">
    <property type="entry name" value="WH-like_DNA-bd_sf"/>
</dbReference>
<dbReference type="InterPro" id="IPR036390">
    <property type="entry name" value="WH_DNA-bd_sf"/>
</dbReference>
<feature type="compositionally biased region" description="Low complexity" evidence="8">
    <location>
        <begin position="489"/>
        <end position="502"/>
    </location>
</feature>
<sequence>MHEVLVQGSGLTRDDEMHKTSELSSSVPAFLAKLWKMVEDPKTNNLISWSSNGRSFFIRNQAKFTSELLPHYYKHNNMASFIRQLNMYGFHKKVSVELGGLKCDKDEIEFAHQYFCKEHPYLLEHIKRKVASNKNQDGAHPAIKPELVSKMIAEVRNMKGRQENMDSTINEMKLENATLWRELALLRQKHIKQQQIINKLIQFLVTLVQPSRSGLSVKRRYPLMINDSGRSHKQSKLSKSQECPIGPVIHEVIDTSDVDSDYIAAELLENETPTVKSPEEHIDIPTDAEDIETVQLHKNFAKNPKIEIKKKRVCKGKKKRKNKVPIRILIPSTENGEKPREEVHMLEISDEDEPVTFVKNESIGSKPIPMATVRSSKLAAMAANIKSPEADNETDMDNPVELEHNMEALANDASMKLDDILIVPEILDDSNIQNYIGSTEDDNSNSNKVNERLNQIGGGRSVLVTSNNEQCNENRMVKSPQTENNSYDRASPSSSRDLSVSRVNPSGKTDDNYRLEESMEEMYNHVEHTQNNLKQIHSDLSDMLRNEKTCSIDANTLLELLSAQDPTGFGLSTNPELNLDCGKEDDDHIIPDSVNESTGSLMAYNPSTCNLFDFDEEMLLGNTSLSNPPELQMNNLYTSDIDIGDTKVSLLDALVTNNMNAKS</sequence>
<dbReference type="GO" id="GO:0003700">
    <property type="term" value="F:DNA-binding transcription factor activity"/>
    <property type="evidence" value="ECO:0007669"/>
    <property type="project" value="InterPro"/>
</dbReference>
<dbReference type="InterPro" id="IPR000232">
    <property type="entry name" value="HSF_DNA-bd"/>
</dbReference>
<reference evidence="10 11" key="1">
    <citation type="journal article" date="2019" name="Philos. Trans. R. Soc. Lond., B, Biol. Sci.">
        <title>Ant behaviour and brain gene expression of defending hosts depend on the ecological success of the intruding social parasite.</title>
        <authorList>
            <person name="Kaur R."/>
            <person name="Stoldt M."/>
            <person name="Jongepier E."/>
            <person name="Feldmeyer B."/>
            <person name="Menzel F."/>
            <person name="Bornberg-Bauer E."/>
            <person name="Foitzik S."/>
        </authorList>
    </citation>
    <scope>NUCLEOTIDE SEQUENCE [LARGE SCALE GENOMIC DNA]</scope>
    <source>
        <tissue evidence="10">Whole body</tissue>
    </source>
</reference>
<keyword evidence="10" id="KW-0346">Stress response</keyword>
<keyword evidence="11" id="KW-1185">Reference proteome</keyword>
<dbReference type="AlphaFoldDB" id="A0A4V3SBI1"/>
<gene>
    <name evidence="10" type="ORF">DBV15_00539</name>
</gene>
<organism evidence="10 11">
    <name type="scientific">Temnothorax longispinosus</name>
    <dbReference type="NCBI Taxonomy" id="300112"/>
    <lineage>
        <taxon>Eukaryota</taxon>
        <taxon>Metazoa</taxon>
        <taxon>Ecdysozoa</taxon>
        <taxon>Arthropoda</taxon>
        <taxon>Hexapoda</taxon>
        <taxon>Insecta</taxon>
        <taxon>Pterygota</taxon>
        <taxon>Neoptera</taxon>
        <taxon>Endopterygota</taxon>
        <taxon>Hymenoptera</taxon>
        <taxon>Apocrita</taxon>
        <taxon>Aculeata</taxon>
        <taxon>Formicoidea</taxon>
        <taxon>Formicidae</taxon>
        <taxon>Myrmicinae</taxon>
        <taxon>Temnothorax</taxon>
    </lineage>
</organism>
<comment type="similarity">
    <text evidence="2 7">Belongs to the HSF family.</text>
</comment>
<evidence type="ECO:0000256" key="3">
    <source>
        <dbReference type="ARBA" id="ARBA00023015"/>
    </source>
</evidence>
<proteinExistence type="inferred from homology"/>
<evidence type="ECO:0000256" key="1">
    <source>
        <dbReference type="ARBA" id="ARBA00004123"/>
    </source>
</evidence>
<dbReference type="STRING" id="300112.A0A4V3SBI1"/>
<comment type="subcellular location">
    <subcellularLocation>
        <location evidence="1">Nucleus</location>
    </subcellularLocation>
</comment>
<feature type="compositionally biased region" description="Polar residues" evidence="8">
    <location>
        <begin position="463"/>
        <end position="488"/>
    </location>
</feature>
<comment type="caution">
    <text evidence="10">The sequence shown here is derived from an EMBL/GenBank/DDBJ whole genome shotgun (WGS) entry which is preliminary data.</text>
</comment>
<dbReference type="PANTHER" id="PTHR10015:SF427">
    <property type="entry name" value="HEAT SHOCK FACTOR PROTEIN"/>
    <property type="match status" value="1"/>
</dbReference>
<dbReference type="SUPFAM" id="SSF46785">
    <property type="entry name" value="Winged helix' DNA-binding domain"/>
    <property type="match status" value="1"/>
</dbReference>
<feature type="domain" description="HSF-type DNA-binding" evidence="9">
    <location>
        <begin position="26"/>
        <end position="129"/>
    </location>
</feature>
<keyword evidence="6" id="KW-0539">Nucleus</keyword>
<dbReference type="PANTHER" id="PTHR10015">
    <property type="entry name" value="HEAT SHOCK TRANSCRIPTION FACTOR"/>
    <property type="match status" value="1"/>
</dbReference>
<keyword evidence="3" id="KW-0805">Transcription regulation</keyword>
<evidence type="ECO:0000256" key="2">
    <source>
        <dbReference type="ARBA" id="ARBA00006403"/>
    </source>
</evidence>
<name>A0A4V3SBI1_9HYME</name>
<dbReference type="Pfam" id="PF00447">
    <property type="entry name" value="HSF_DNA-bind"/>
    <property type="match status" value="1"/>
</dbReference>
<keyword evidence="4" id="KW-0238">DNA-binding</keyword>
<evidence type="ECO:0000256" key="7">
    <source>
        <dbReference type="RuleBase" id="RU004020"/>
    </source>
</evidence>
<dbReference type="Proteomes" id="UP000310200">
    <property type="component" value="Unassembled WGS sequence"/>
</dbReference>
<dbReference type="EMBL" id="QBLH01001127">
    <property type="protein sequence ID" value="TGZ52964.1"/>
    <property type="molecule type" value="Genomic_DNA"/>
</dbReference>
<keyword evidence="5" id="KW-0804">Transcription</keyword>
<accession>A0A4V3SBI1</accession>
<evidence type="ECO:0000313" key="11">
    <source>
        <dbReference type="Proteomes" id="UP000310200"/>
    </source>
</evidence>
<feature type="region of interest" description="Disordered" evidence="8">
    <location>
        <begin position="437"/>
        <end position="513"/>
    </location>
</feature>
<evidence type="ECO:0000313" key="10">
    <source>
        <dbReference type="EMBL" id="TGZ52964.1"/>
    </source>
</evidence>
<evidence type="ECO:0000256" key="6">
    <source>
        <dbReference type="ARBA" id="ARBA00023242"/>
    </source>
</evidence>
<evidence type="ECO:0000259" key="9">
    <source>
        <dbReference type="SMART" id="SM00415"/>
    </source>
</evidence>
<protein>
    <submittedName>
        <fullName evidence="10">Heat shock factor protein</fullName>
    </submittedName>
</protein>
<dbReference type="GO" id="GO:0005634">
    <property type="term" value="C:nucleus"/>
    <property type="evidence" value="ECO:0007669"/>
    <property type="project" value="UniProtKB-SubCell"/>
</dbReference>
<evidence type="ECO:0000256" key="5">
    <source>
        <dbReference type="ARBA" id="ARBA00023163"/>
    </source>
</evidence>
<dbReference type="SMART" id="SM00415">
    <property type="entry name" value="HSF"/>
    <property type="match status" value="1"/>
</dbReference>
<evidence type="ECO:0000256" key="8">
    <source>
        <dbReference type="SAM" id="MobiDB-lite"/>
    </source>
</evidence>
<dbReference type="FunFam" id="1.10.10.10:FF:000027">
    <property type="entry name" value="Heat shock transcription factor 1"/>
    <property type="match status" value="1"/>
</dbReference>